<name>A0A0L0NPP9_CANAR</name>
<dbReference type="Proteomes" id="UP000037122">
    <property type="component" value="Unassembled WGS sequence"/>
</dbReference>
<reference evidence="2" key="1">
    <citation type="journal article" date="2015" name="BMC Genomics">
        <title>Draft genome of a commonly misdiagnosed multidrug resistant pathogen Candida auris.</title>
        <authorList>
            <person name="Chatterjee S."/>
            <person name="Alampalli S.V."/>
            <person name="Nageshan R.K."/>
            <person name="Chettiar S.T."/>
            <person name="Joshi S."/>
            <person name="Tatu U.S."/>
        </authorList>
    </citation>
    <scope>NUCLEOTIDE SEQUENCE [LARGE SCALE GENOMIC DNA]</scope>
    <source>
        <strain evidence="2">6684</strain>
    </source>
</reference>
<accession>A0A0L0NPP9</accession>
<evidence type="ECO:0000313" key="2">
    <source>
        <dbReference type="Proteomes" id="UP000037122"/>
    </source>
</evidence>
<organism evidence="1 2">
    <name type="scientific">Candidozyma auris</name>
    <name type="common">Yeast</name>
    <name type="synonym">Candida auris</name>
    <dbReference type="NCBI Taxonomy" id="498019"/>
    <lineage>
        <taxon>Eukaryota</taxon>
        <taxon>Fungi</taxon>
        <taxon>Dikarya</taxon>
        <taxon>Ascomycota</taxon>
        <taxon>Saccharomycotina</taxon>
        <taxon>Pichiomycetes</taxon>
        <taxon>Metschnikowiaceae</taxon>
        <taxon>Candidozyma</taxon>
    </lineage>
</organism>
<dbReference type="VEuPathDB" id="FungiDB:QG37_07501"/>
<dbReference type="EMBL" id="LGST01000058">
    <property type="protein sequence ID" value="KND96142.1"/>
    <property type="molecule type" value="Genomic_DNA"/>
</dbReference>
<protein>
    <submittedName>
        <fullName evidence="1">Uncharacterized protein</fullName>
    </submittedName>
</protein>
<evidence type="ECO:0000313" key="1">
    <source>
        <dbReference type="EMBL" id="KND96142.1"/>
    </source>
</evidence>
<dbReference type="AlphaFoldDB" id="A0A0L0NPP9"/>
<gene>
    <name evidence="1" type="ORF">QG37_07501</name>
</gene>
<proteinExistence type="predicted"/>
<sequence length="57" mass="6540">MRRLQNGGPSGPEEEKKARIYEFEGRASLTEEGLLSYHEAPALVKEFSNFHLDMFLL</sequence>
<comment type="caution">
    <text evidence="1">The sequence shown here is derived from an EMBL/GenBank/DDBJ whole genome shotgun (WGS) entry which is preliminary data.</text>
</comment>